<keyword evidence="2" id="KW-1185">Reference proteome</keyword>
<dbReference type="RefSeq" id="WP_145770930.1">
    <property type="nucleotide sequence ID" value="NZ_LR778301.1"/>
</dbReference>
<dbReference type="KEGG" id="doe:DENOEST_2224"/>
<reference evidence="1 2" key="1">
    <citation type="submission" date="2020-03" db="EMBL/GenBank/DDBJ databases">
        <authorList>
            <consortium name="Genoscope - CEA"/>
            <person name="William W."/>
        </authorList>
    </citation>
    <scope>NUCLEOTIDE SEQUENCE [LARGE SCALE GENOMIC DNA]</scope>
    <source>
        <strain evidence="2">DSM 16959</strain>
    </source>
</reference>
<evidence type="ECO:0000313" key="1">
    <source>
        <dbReference type="EMBL" id="CAB1369389.1"/>
    </source>
</evidence>
<proteinExistence type="predicted"/>
<evidence type="ECO:0000313" key="2">
    <source>
        <dbReference type="Proteomes" id="UP000515733"/>
    </source>
</evidence>
<dbReference type="Proteomes" id="UP000515733">
    <property type="component" value="Chromosome"/>
</dbReference>
<gene>
    <name evidence="1" type="ORF">DENOEST_2224</name>
</gene>
<organism evidence="1 2">
    <name type="scientific">Denitratisoma oestradiolicum</name>
    <dbReference type="NCBI Taxonomy" id="311182"/>
    <lineage>
        <taxon>Bacteria</taxon>
        <taxon>Pseudomonadati</taxon>
        <taxon>Pseudomonadota</taxon>
        <taxon>Betaproteobacteria</taxon>
        <taxon>Nitrosomonadales</taxon>
        <taxon>Sterolibacteriaceae</taxon>
        <taxon>Denitratisoma</taxon>
    </lineage>
</organism>
<dbReference type="Gene3D" id="3.30.70.100">
    <property type="match status" value="1"/>
</dbReference>
<dbReference type="InterPro" id="IPR011008">
    <property type="entry name" value="Dimeric_a/b-barrel"/>
</dbReference>
<accession>A0A6S6XWY9</accession>
<dbReference type="OrthoDB" id="9015064at2"/>
<sequence>MEKLVYLLQRKPGLSNEDFTNQMLGQVVPAMQRVGARHIDVLVSDLDEAVRAAAPGRIAGPWDNLAGVVQFWLENVDARGVVEPLLAALASRCDGYLVTESVVQPFTRGWADGARRPGVTQFTAHAKPEGVSEADFYYNWQVKHSAISFDLHPLRWSYVRNAVARPLTPGAPPYRAIVSEHFRELRDFTDENRYFGSSEMVQEMYADLPGFCDHSRMVTGPMSEFNFD</sequence>
<dbReference type="SUPFAM" id="SSF54909">
    <property type="entry name" value="Dimeric alpha+beta barrel"/>
    <property type="match status" value="1"/>
</dbReference>
<dbReference type="AlphaFoldDB" id="A0A6S6XWY9"/>
<name>A0A6S6XWY9_9PROT</name>
<evidence type="ECO:0008006" key="3">
    <source>
        <dbReference type="Google" id="ProtNLM"/>
    </source>
</evidence>
<dbReference type="EMBL" id="LR778301">
    <property type="protein sequence ID" value="CAB1369389.1"/>
    <property type="molecule type" value="Genomic_DNA"/>
</dbReference>
<protein>
    <recommendedName>
        <fullName evidence="3">EthD domain-containing protein</fullName>
    </recommendedName>
</protein>